<dbReference type="InterPro" id="IPR000719">
    <property type="entry name" value="Prot_kinase_dom"/>
</dbReference>
<evidence type="ECO:0000256" key="20">
    <source>
        <dbReference type="ARBA" id="ARBA00048679"/>
    </source>
</evidence>
<proteinExistence type="inferred from homology"/>
<feature type="compositionally biased region" description="Basic and acidic residues" evidence="22">
    <location>
        <begin position="312"/>
        <end position="325"/>
    </location>
</feature>
<evidence type="ECO:0000256" key="22">
    <source>
        <dbReference type="SAM" id="MobiDB-lite"/>
    </source>
</evidence>
<dbReference type="PROSITE" id="PS00107">
    <property type="entry name" value="PROTEIN_KINASE_ATP"/>
    <property type="match status" value="1"/>
</dbReference>
<evidence type="ECO:0000256" key="2">
    <source>
        <dbReference type="ARBA" id="ARBA00004479"/>
    </source>
</evidence>
<keyword evidence="17" id="KW-0675">Receptor</keyword>
<evidence type="ECO:0000256" key="7">
    <source>
        <dbReference type="ARBA" id="ARBA00022527"/>
    </source>
</evidence>
<evidence type="ECO:0000256" key="15">
    <source>
        <dbReference type="ARBA" id="ARBA00022989"/>
    </source>
</evidence>
<evidence type="ECO:0000256" key="4">
    <source>
        <dbReference type="ARBA" id="ARBA00010217"/>
    </source>
</evidence>
<dbReference type="AlphaFoldDB" id="A0A835FIP8"/>
<keyword evidence="26" id="KW-1185">Reference proteome</keyword>
<evidence type="ECO:0000256" key="14">
    <source>
        <dbReference type="ARBA" id="ARBA00022840"/>
    </source>
</evidence>
<dbReference type="GO" id="GO:0042742">
    <property type="term" value="P:defense response to bacterium"/>
    <property type="evidence" value="ECO:0007669"/>
    <property type="project" value="UniProtKB-ARBA"/>
</dbReference>
<comment type="catalytic activity">
    <reaction evidence="19">
        <text>L-threonyl-[protein] + ATP = O-phospho-L-threonyl-[protein] + ADP + H(+)</text>
        <dbReference type="Rhea" id="RHEA:46608"/>
        <dbReference type="Rhea" id="RHEA-COMP:11060"/>
        <dbReference type="Rhea" id="RHEA-COMP:11605"/>
        <dbReference type="ChEBI" id="CHEBI:15378"/>
        <dbReference type="ChEBI" id="CHEBI:30013"/>
        <dbReference type="ChEBI" id="CHEBI:30616"/>
        <dbReference type="ChEBI" id="CHEBI:61977"/>
        <dbReference type="ChEBI" id="CHEBI:456216"/>
        <dbReference type="EC" id="2.7.11.1"/>
    </reaction>
</comment>
<keyword evidence="11" id="KW-0430">Lectin</keyword>
<evidence type="ECO:0000256" key="23">
    <source>
        <dbReference type="SAM" id="Phobius"/>
    </source>
</evidence>
<dbReference type="InterPro" id="IPR050528">
    <property type="entry name" value="L-type_Lectin-RKs"/>
</dbReference>
<feature type="transmembrane region" description="Helical" evidence="23">
    <location>
        <begin position="433"/>
        <end position="456"/>
    </location>
</feature>
<feature type="binding site" evidence="21">
    <location>
        <position position="821"/>
    </location>
    <ligand>
        <name>ATP</name>
        <dbReference type="ChEBI" id="CHEBI:30616"/>
    </ligand>
</feature>
<dbReference type="Gene3D" id="2.60.120.200">
    <property type="match status" value="1"/>
</dbReference>
<evidence type="ECO:0000256" key="18">
    <source>
        <dbReference type="ARBA" id="ARBA00023180"/>
    </source>
</evidence>
<evidence type="ECO:0000256" key="5">
    <source>
        <dbReference type="ARBA" id="ARBA00012513"/>
    </source>
</evidence>
<dbReference type="EC" id="2.7.11.1" evidence="5"/>
<dbReference type="OrthoDB" id="543442at2759"/>
<dbReference type="PANTHER" id="PTHR27007">
    <property type="match status" value="1"/>
</dbReference>
<dbReference type="Pfam" id="PF00139">
    <property type="entry name" value="Lectin_legB"/>
    <property type="match status" value="1"/>
</dbReference>
<dbReference type="CDD" id="cd06899">
    <property type="entry name" value="lectin_legume_LecRK_Arcelin_ConA"/>
    <property type="match status" value="1"/>
</dbReference>
<evidence type="ECO:0000256" key="9">
    <source>
        <dbReference type="ARBA" id="ARBA00022692"/>
    </source>
</evidence>
<dbReference type="GO" id="GO:0004674">
    <property type="term" value="F:protein serine/threonine kinase activity"/>
    <property type="evidence" value="ECO:0007669"/>
    <property type="project" value="UniProtKB-KW"/>
</dbReference>
<feature type="region of interest" description="Disordered" evidence="22">
    <location>
        <begin position="1120"/>
        <end position="1140"/>
    </location>
</feature>
<organism evidence="25 26">
    <name type="scientific">Digitaria exilis</name>
    <dbReference type="NCBI Taxonomy" id="1010633"/>
    <lineage>
        <taxon>Eukaryota</taxon>
        <taxon>Viridiplantae</taxon>
        <taxon>Streptophyta</taxon>
        <taxon>Embryophyta</taxon>
        <taxon>Tracheophyta</taxon>
        <taxon>Spermatophyta</taxon>
        <taxon>Magnoliopsida</taxon>
        <taxon>Liliopsida</taxon>
        <taxon>Poales</taxon>
        <taxon>Poaceae</taxon>
        <taxon>PACMAD clade</taxon>
        <taxon>Panicoideae</taxon>
        <taxon>Panicodae</taxon>
        <taxon>Paniceae</taxon>
        <taxon>Anthephorinae</taxon>
        <taxon>Digitaria</taxon>
    </lineage>
</organism>
<evidence type="ECO:0000256" key="1">
    <source>
        <dbReference type="ARBA" id="ARBA00004236"/>
    </source>
</evidence>
<evidence type="ECO:0000256" key="17">
    <source>
        <dbReference type="ARBA" id="ARBA00023170"/>
    </source>
</evidence>
<dbReference type="FunFam" id="1.10.510.10:FF:000108">
    <property type="entry name" value="L-type lectin-domain containing receptor kinase S.4"/>
    <property type="match status" value="1"/>
</dbReference>
<evidence type="ECO:0000256" key="16">
    <source>
        <dbReference type="ARBA" id="ARBA00023136"/>
    </source>
</evidence>
<feature type="transmembrane region" description="Helical" evidence="23">
    <location>
        <begin position="80"/>
        <end position="102"/>
    </location>
</feature>
<sequence>MYLAHIASWWGNGTGSTNGNHPQLNVTRRADLNALRHGIVVPAQQQQQPVQPAGDSPAGSPFSRVATMVLTRSRLFTQRFTAAAVVVAMTAIAVKIPAAGYWERTGTLPVAPRSSATRIRGTARDPPLPAPPSCRSPAQQPHDLEQPPRTGGSRGRKERREGRATAHRLDDEHGGRRPQIGQGGAPRRDNHTQIPQIEHKSTPNQSTNRKKLAKIETKNREWSSRRCAAGEAKAEERGPQAKLPHVASFAVVLLHLLLLHRIELLLHYRRHAELLLLLRCTTRWSPAPCRGSPHHCPAATNRTRRSTNQERSSPREMEAAPRELSEGEAAASAQAEGARYMQEATLAKYLERTGGISRSRRRASRPVLLIPLRCRPLRRHRCPRTGNPAAHRRSSSLALHDSDTLGSILLRPDRSEAITTPHRRVRQRQRDDTYISTTMKTTTILAVTVAILLALARTRSTTAAATEFVFTGFARDNVTANGAAVVTPSGVLQLTNQTNEVFGHGFFPTPLSFKDASNGAPLSFSTTFVFSITPRYPDAHGHGLAFALAPSPTMPRAIAGKNLGLFNTSNHLGDGRSEVVAVELDTAMDEEFSDIDANHVGVDVNSLKSVCSKSAAYVEAGNPTNISLVSGDLLQVWIEYDGASTRLDVTISPAGVPRPAVPLVSCIVNLSTVIADDTYVGFSGANGAASSSHYVLGWSFRLGGGSSPDLDVSKLPRPPSPRSKTAMHPQLLVSLILLAVVALILVSAGATLFVMWRRRFAEEQEDWEIEYGPHRISYKDLHDATRGFRDVIGSGGFGTVYHGVLRRSSGGAAAVEIAVKKVAHDSRQGLREFVSEIASMSRLRHRNLVHLLGYCRRRGELLLVYDYMVNGSLDKHLFVVDGDNNNYKPALSWERRAKIIRDVAAGLLYLHEGWEQVVVHRDIKAGNVLLDADMNGKLSDFGLARLYDHGGDSTLTTHVIGTFGYLAPEMVKTGKATPSADVFAFGAFLLEVACAKRPMETLSSNQNNHNNNGDTAAGLVDDVLECWKAGRIRDAMDPRMGKCDEEDVELVLKLGLVCSHPDPRCRPTMRQVVQILEGAVPVPETPPEDLGSSGRIFGHCETFDEFVDVFSTTMTIEMATVTPEPPSSRSSGEHQQLISG</sequence>
<dbReference type="InterPro" id="IPR013320">
    <property type="entry name" value="ConA-like_dom_sf"/>
</dbReference>
<keyword evidence="15 23" id="KW-1133">Transmembrane helix</keyword>
<keyword evidence="6" id="KW-1003">Cell membrane</keyword>
<keyword evidence="14 21" id="KW-0067">ATP-binding</keyword>
<feature type="compositionally biased region" description="Basic and acidic residues" evidence="22">
    <location>
        <begin position="186"/>
        <end position="201"/>
    </location>
</feature>
<keyword evidence="12 21" id="KW-0547">Nucleotide-binding</keyword>
<reference evidence="25" key="1">
    <citation type="submission" date="2020-07" db="EMBL/GenBank/DDBJ databases">
        <title>Genome sequence and genetic diversity analysis of an under-domesticated orphan crop, white fonio (Digitaria exilis).</title>
        <authorList>
            <person name="Bennetzen J.L."/>
            <person name="Chen S."/>
            <person name="Ma X."/>
            <person name="Wang X."/>
            <person name="Yssel A.E.J."/>
            <person name="Chaluvadi S.R."/>
            <person name="Johnson M."/>
            <person name="Gangashetty P."/>
            <person name="Hamidou F."/>
            <person name="Sanogo M.D."/>
            <person name="Zwaenepoel A."/>
            <person name="Wallace J."/>
            <person name="Van De Peer Y."/>
            <person name="Van Deynze A."/>
        </authorList>
    </citation>
    <scope>NUCLEOTIDE SEQUENCE</scope>
    <source>
        <tissue evidence="25">Leaves</tissue>
    </source>
</reference>
<keyword evidence="10" id="KW-0732">Signal</keyword>
<dbReference type="GO" id="GO:0002229">
    <property type="term" value="P:defense response to oomycetes"/>
    <property type="evidence" value="ECO:0007669"/>
    <property type="project" value="UniProtKB-ARBA"/>
</dbReference>
<dbReference type="Gene3D" id="1.10.510.10">
    <property type="entry name" value="Transferase(Phosphotransferase) domain 1"/>
    <property type="match status" value="1"/>
</dbReference>
<dbReference type="EMBL" id="JACEFO010000773">
    <property type="protein sequence ID" value="KAF8757348.1"/>
    <property type="molecule type" value="Genomic_DNA"/>
</dbReference>
<dbReference type="GO" id="GO:0005524">
    <property type="term" value="F:ATP binding"/>
    <property type="evidence" value="ECO:0007669"/>
    <property type="project" value="UniProtKB-UniRule"/>
</dbReference>
<feature type="region of interest" description="Disordered" evidence="22">
    <location>
        <begin position="112"/>
        <end position="231"/>
    </location>
</feature>
<dbReference type="CDD" id="cd14066">
    <property type="entry name" value="STKc_IRAK"/>
    <property type="match status" value="1"/>
</dbReference>
<feature type="region of interest" description="Disordered" evidence="22">
    <location>
        <begin position="289"/>
        <end position="336"/>
    </location>
</feature>
<dbReference type="Gene3D" id="3.30.200.20">
    <property type="entry name" value="Phosphorylase Kinase, domain 1"/>
    <property type="match status" value="1"/>
</dbReference>
<dbReference type="SUPFAM" id="SSF49899">
    <property type="entry name" value="Concanavalin A-like lectins/glucanases"/>
    <property type="match status" value="1"/>
</dbReference>
<evidence type="ECO:0000313" key="26">
    <source>
        <dbReference type="Proteomes" id="UP000636709"/>
    </source>
</evidence>
<keyword evidence="13" id="KW-0418">Kinase</keyword>
<evidence type="ECO:0000256" key="13">
    <source>
        <dbReference type="ARBA" id="ARBA00022777"/>
    </source>
</evidence>
<feature type="compositionally biased region" description="Basic and acidic residues" evidence="22">
    <location>
        <begin position="158"/>
        <end position="175"/>
    </location>
</feature>
<comment type="similarity">
    <text evidence="4">In the C-terminal section; belongs to the protein kinase superfamily. Ser/Thr protein kinase family.</text>
</comment>
<feature type="compositionally biased region" description="Low complexity" evidence="22">
    <location>
        <begin position="327"/>
        <end position="336"/>
    </location>
</feature>
<protein>
    <recommendedName>
        <fullName evidence="5">non-specific serine/threonine protein kinase</fullName>
        <ecNumber evidence="5">2.7.11.1</ecNumber>
    </recommendedName>
</protein>
<dbReference type="SUPFAM" id="SSF56112">
    <property type="entry name" value="Protein kinase-like (PK-like)"/>
    <property type="match status" value="1"/>
</dbReference>
<feature type="compositionally biased region" description="Polar residues" evidence="22">
    <location>
        <begin position="1127"/>
        <end position="1140"/>
    </location>
</feature>
<evidence type="ECO:0000256" key="6">
    <source>
        <dbReference type="ARBA" id="ARBA00022475"/>
    </source>
</evidence>
<comment type="catalytic activity">
    <reaction evidence="20">
        <text>L-seryl-[protein] + ATP = O-phospho-L-seryl-[protein] + ADP + H(+)</text>
        <dbReference type="Rhea" id="RHEA:17989"/>
        <dbReference type="Rhea" id="RHEA-COMP:9863"/>
        <dbReference type="Rhea" id="RHEA-COMP:11604"/>
        <dbReference type="ChEBI" id="CHEBI:15378"/>
        <dbReference type="ChEBI" id="CHEBI:29999"/>
        <dbReference type="ChEBI" id="CHEBI:30616"/>
        <dbReference type="ChEBI" id="CHEBI:83421"/>
        <dbReference type="ChEBI" id="CHEBI:456216"/>
        <dbReference type="EC" id="2.7.11.1"/>
    </reaction>
</comment>
<comment type="caution">
    <text evidence="25">The sequence shown here is derived from an EMBL/GenBank/DDBJ whole genome shotgun (WGS) entry which is preliminary data.</text>
</comment>
<evidence type="ECO:0000256" key="8">
    <source>
        <dbReference type="ARBA" id="ARBA00022679"/>
    </source>
</evidence>
<comment type="subcellular location">
    <subcellularLocation>
        <location evidence="1">Cell membrane</location>
    </subcellularLocation>
    <subcellularLocation>
        <location evidence="2">Membrane</location>
        <topology evidence="2">Single-pass type I membrane protein</topology>
    </subcellularLocation>
</comment>
<dbReference type="GO" id="GO:0005886">
    <property type="term" value="C:plasma membrane"/>
    <property type="evidence" value="ECO:0007669"/>
    <property type="project" value="UniProtKB-SubCell"/>
</dbReference>
<evidence type="ECO:0000313" key="25">
    <source>
        <dbReference type="EMBL" id="KAF8757348.1"/>
    </source>
</evidence>
<evidence type="ECO:0000256" key="12">
    <source>
        <dbReference type="ARBA" id="ARBA00022741"/>
    </source>
</evidence>
<keyword evidence="7" id="KW-0723">Serine/threonine-protein kinase</keyword>
<evidence type="ECO:0000256" key="3">
    <source>
        <dbReference type="ARBA" id="ARBA00008536"/>
    </source>
</evidence>
<accession>A0A835FIP8</accession>
<dbReference type="PROSITE" id="PS00108">
    <property type="entry name" value="PROTEIN_KINASE_ST"/>
    <property type="match status" value="1"/>
</dbReference>
<feature type="transmembrane region" description="Helical" evidence="23">
    <location>
        <begin position="731"/>
        <end position="756"/>
    </location>
</feature>
<name>A0A835FIP8_9POAL</name>
<dbReference type="FunFam" id="2.60.120.200:FF:000086">
    <property type="entry name" value="L-type lectin-domain containing receptor kinase S.4"/>
    <property type="match status" value="1"/>
</dbReference>
<dbReference type="InterPro" id="IPR011009">
    <property type="entry name" value="Kinase-like_dom_sf"/>
</dbReference>
<evidence type="ECO:0000256" key="11">
    <source>
        <dbReference type="ARBA" id="ARBA00022734"/>
    </source>
</evidence>
<dbReference type="GO" id="GO:0030246">
    <property type="term" value="F:carbohydrate binding"/>
    <property type="evidence" value="ECO:0007669"/>
    <property type="project" value="UniProtKB-KW"/>
</dbReference>
<dbReference type="InterPro" id="IPR001245">
    <property type="entry name" value="Ser-Thr/Tyr_kinase_cat_dom"/>
</dbReference>
<keyword evidence="16 23" id="KW-0472">Membrane</keyword>
<dbReference type="InterPro" id="IPR017441">
    <property type="entry name" value="Protein_kinase_ATP_BS"/>
</dbReference>
<feature type="domain" description="Protein kinase" evidence="24">
    <location>
        <begin position="786"/>
        <end position="1080"/>
    </location>
</feature>
<dbReference type="Proteomes" id="UP000636709">
    <property type="component" value="Unassembled WGS sequence"/>
</dbReference>
<comment type="similarity">
    <text evidence="3">In the N-terminal section; belongs to the leguminous lectin family.</text>
</comment>
<feature type="compositionally biased region" description="Basic and acidic residues" evidence="22">
    <location>
        <begin position="213"/>
        <end position="224"/>
    </location>
</feature>
<dbReference type="InterPro" id="IPR008271">
    <property type="entry name" value="Ser/Thr_kinase_AS"/>
</dbReference>
<evidence type="ECO:0000256" key="19">
    <source>
        <dbReference type="ARBA" id="ARBA00047899"/>
    </source>
</evidence>
<dbReference type="Pfam" id="PF07714">
    <property type="entry name" value="PK_Tyr_Ser-Thr"/>
    <property type="match status" value="1"/>
</dbReference>
<evidence type="ECO:0000259" key="24">
    <source>
        <dbReference type="PROSITE" id="PS50011"/>
    </source>
</evidence>
<gene>
    <name evidence="25" type="ORF">HU200_010863</name>
</gene>
<keyword evidence="8" id="KW-0808">Transferase</keyword>
<evidence type="ECO:0000256" key="10">
    <source>
        <dbReference type="ARBA" id="ARBA00022729"/>
    </source>
</evidence>
<dbReference type="InterPro" id="IPR001220">
    <property type="entry name" value="Legume_lectin_dom"/>
</dbReference>
<dbReference type="SMART" id="SM00220">
    <property type="entry name" value="S_TKc"/>
    <property type="match status" value="1"/>
</dbReference>
<keyword evidence="9 23" id="KW-0812">Transmembrane</keyword>
<evidence type="ECO:0000256" key="21">
    <source>
        <dbReference type="PROSITE-ProRule" id="PRU10141"/>
    </source>
</evidence>
<dbReference type="PROSITE" id="PS50011">
    <property type="entry name" value="PROTEIN_KINASE_DOM"/>
    <property type="match status" value="1"/>
</dbReference>
<keyword evidence="18" id="KW-0325">Glycoprotein</keyword>